<dbReference type="HOGENOM" id="CLU_020520_0_1_6"/>
<dbReference type="STRING" id="767434.Fraau_1519"/>
<dbReference type="InterPro" id="IPR004399">
    <property type="entry name" value="HMP/HMP-P_kinase_dom"/>
</dbReference>
<reference evidence="8" key="1">
    <citation type="submission" date="2012-02" db="EMBL/GenBank/DDBJ databases">
        <title>The complete genome of Frateuria aurantia DSM 6220.</title>
        <authorList>
            <consortium name="US DOE Joint Genome Institute (JGI-PGF)"/>
            <person name="Lucas S."/>
            <person name="Copeland A."/>
            <person name="Lapidus A."/>
            <person name="Glavina del Rio T."/>
            <person name="Dalin E."/>
            <person name="Tice H."/>
            <person name="Bruce D."/>
            <person name="Goodwin L."/>
            <person name="Pitluck S."/>
            <person name="Peters L."/>
            <person name="Ovchinnikova G."/>
            <person name="Teshima H."/>
            <person name="Kyrpides N."/>
            <person name="Mavromatis K."/>
            <person name="Ivanova N."/>
            <person name="Brettin T."/>
            <person name="Detter J.C."/>
            <person name="Han C."/>
            <person name="Larimer F."/>
            <person name="Land M."/>
            <person name="Hauser L."/>
            <person name="Markowitz V."/>
            <person name="Cheng J.-F."/>
            <person name="Hugenholtz P."/>
            <person name="Woyke T."/>
            <person name="Wu D."/>
            <person name="Brambilla E."/>
            <person name="Klenk H.-P."/>
            <person name="Eisen J.A."/>
        </authorList>
    </citation>
    <scope>NUCLEOTIDE SEQUENCE</scope>
    <source>
        <strain evidence="8">DSM 6220</strain>
    </source>
</reference>
<feature type="domain" description="Pyridoxamine kinase/Phosphomethylpyrimidine kinase" evidence="7">
    <location>
        <begin position="29"/>
        <end position="275"/>
    </location>
</feature>
<dbReference type="CDD" id="cd01169">
    <property type="entry name" value="HMPP_kinase"/>
    <property type="match status" value="1"/>
</dbReference>
<protein>
    <recommendedName>
        <fullName evidence="2">hydroxymethylpyrimidine kinase</fullName>
        <ecNumber evidence="2">2.7.1.49</ecNumber>
    </recommendedName>
</protein>
<dbReference type="Proteomes" id="UP000005234">
    <property type="component" value="Chromosome"/>
</dbReference>
<keyword evidence="3" id="KW-0808">Transferase</keyword>
<keyword evidence="9" id="KW-1185">Reference proteome</keyword>
<evidence type="ECO:0000256" key="1">
    <source>
        <dbReference type="ARBA" id="ARBA00004948"/>
    </source>
</evidence>
<keyword evidence="6" id="KW-0067">ATP-binding</keyword>
<dbReference type="Pfam" id="PF08543">
    <property type="entry name" value="Phos_pyr_kin"/>
    <property type="match status" value="1"/>
</dbReference>
<dbReference type="Gene3D" id="3.40.1190.20">
    <property type="match status" value="1"/>
</dbReference>
<dbReference type="eggNOG" id="COG0351">
    <property type="taxonomic scope" value="Bacteria"/>
</dbReference>
<dbReference type="GO" id="GO:0009228">
    <property type="term" value="P:thiamine biosynthetic process"/>
    <property type="evidence" value="ECO:0007669"/>
    <property type="project" value="InterPro"/>
</dbReference>
<comment type="pathway">
    <text evidence="1">Cofactor biosynthesis; thiamine diphosphate biosynthesis.</text>
</comment>
<dbReference type="KEGG" id="fau:Fraau_1519"/>
<dbReference type="NCBIfam" id="TIGR00097">
    <property type="entry name" value="HMP-P_kinase"/>
    <property type="match status" value="1"/>
</dbReference>
<dbReference type="GO" id="GO:0005829">
    <property type="term" value="C:cytosol"/>
    <property type="evidence" value="ECO:0007669"/>
    <property type="project" value="TreeGrafter"/>
</dbReference>
<dbReference type="GO" id="GO:0009229">
    <property type="term" value="P:thiamine diphosphate biosynthetic process"/>
    <property type="evidence" value="ECO:0007669"/>
    <property type="project" value="UniProtKB-UniPathway"/>
</dbReference>
<dbReference type="AlphaFoldDB" id="H8L692"/>
<keyword evidence="4" id="KW-0547">Nucleotide-binding</keyword>
<sequence>MNDAGIGRDHGTMAAGRKVANVLSIAGTDPSGGAGIQADLKTFAACGVYGMAVTTAIVAQNTCGVRRVQVLAADLVSDQLQAVLDDVQVDALKIGMLGHAAVIRRVARILRRQPVPVVVLDPVLCSSSGRALLEPEALKVLQQELLPLVTVLTPNLAEAEALLGRGMVADAAGMTAAARELLKSGPDWVWLKGGHRPDGRCADVLVNARGAGWLESPRVTGRYGHGTGCTLSSALAAELTRHPVPVAAERAKRFLYQALVHASWLEVGQGSGPLHHGPAGQAGGPAFALQWQDWPDALPAT</sequence>
<evidence type="ECO:0000256" key="3">
    <source>
        <dbReference type="ARBA" id="ARBA00022679"/>
    </source>
</evidence>
<dbReference type="UniPathway" id="UPA00060">
    <property type="reaction ID" value="UER00138"/>
</dbReference>
<evidence type="ECO:0000313" key="8">
    <source>
        <dbReference type="EMBL" id="AFC85938.1"/>
    </source>
</evidence>
<dbReference type="InterPro" id="IPR029056">
    <property type="entry name" value="Ribokinase-like"/>
</dbReference>
<dbReference type="FunFam" id="3.40.1190.20:FF:000003">
    <property type="entry name" value="Phosphomethylpyrimidine kinase ThiD"/>
    <property type="match status" value="1"/>
</dbReference>
<evidence type="ECO:0000256" key="2">
    <source>
        <dbReference type="ARBA" id="ARBA00012135"/>
    </source>
</evidence>
<evidence type="ECO:0000256" key="4">
    <source>
        <dbReference type="ARBA" id="ARBA00022741"/>
    </source>
</evidence>
<dbReference type="PANTHER" id="PTHR20858">
    <property type="entry name" value="PHOSPHOMETHYLPYRIMIDINE KINASE"/>
    <property type="match status" value="1"/>
</dbReference>
<dbReference type="EC" id="2.7.1.49" evidence="2"/>
<accession>H8L692</accession>
<dbReference type="InterPro" id="IPR013749">
    <property type="entry name" value="PM/HMP-P_kinase-1"/>
</dbReference>
<proteinExistence type="predicted"/>
<evidence type="ECO:0000313" key="9">
    <source>
        <dbReference type="Proteomes" id="UP000005234"/>
    </source>
</evidence>
<dbReference type="EMBL" id="CP003350">
    <property type="protein sequence ID" value="AFC85938.1"/>
    <property type="molecule type" value="Genomic_DNA"/>
</dbReference>
<dbReference type="GO" id="GO:0008972">
    <property type="term" value="F:phosphomethylpyrimidine kinase activity"/>
    <property type="evidence" value="ECO:0007669"/>
    <property type="project" value="InterPro"/>
</dbReference>
<dbReference type="SUPFAM" id="SSF53613">
    <property type="entry name" value="Ribokinase-like"/>
    <property type="match status" value="1"/>
</dbReference>
<dbReference type="GO" id="GO:0005524">
    <property type="term" value="F:ATP binding"/>
    <property type="evidence" value="ECO:0007669"/>
    <property type="project" value="UniProtKB-KW"/>
</dbReference>
<name>H8L692_FRAAD</name>
<dbReference type="PANTHER" id="PTHR20858:SF17">
    <property type="entry name" value="HYDROXYMETHYLPYRIMIDINE_PHOSPHOMETHYLPYRIMIDINE KINASE THI20-RELATED"/>
    <property type="match status" value="1"/>
</dbReference>
<gene>
    <name evidence="8" type="ordered locus">Fraau_1519</name>
</gene>
<dbReference type="GO" id="GO:0008902">
    <property type="term" value="F:hydroxymethylpyrimidine kinase activity"/>
    <property type="evidence" value="ECO:0007669"/>
    <property type="project" value="UniProtKB-EC"/>
</dbReference>
<evidence type="ECO:0000259" key="7">
    <source>
        <dbReference type="Pfam" id="PF08543"/>
    </source>
</evidence>
<evidence type="ECO:0000256" key="5">
    <source>
        <dbReference type="ARBA" id="ARBA00022777"/>
    </source>
</evidence>
<keyword evidence="5 8" id="KW-0418">Kinase</keyword>
<organism evidence="8 9">
    <name type="scientific">Frateuria aurantia (strain ATCC 33424 / DSM 6220 / KCTC 2777 / LMG 1558 / NBRC 3245 / NCIMB 13370)</name>
    <name type="common">Acetobacter aurantius</name>
    <dbReference type="NCBI Taxonomy" id="767434"/>
    <lineage>
        <taxon>Bacteria</taxon>
        <taxon>Pseudomonadati</taxon>
        <taxon>Pseudomonadota</taxon>
        <taxon>Gammaproteobacteria</taxon>
        <taxon>Lysobacterales</taxon>
        <taxon>Rhodanobacteraceae</taxon>
        <taxon>Frateuria</taxon>
    </lineage>
</organism>
<evidence type="ECO:0000256" key="6">
    <source>
        <dbReference type="ARBA" id="ARBA00022840"/>
    </source>
</evidence>